<keyword evidence="1" id="KW-0472">Membrane</keyword>
<feature type="transmembrane region" description="Helical" evidence="1">
    <location>
        <begin position="40"/>
        <end position="59"/>
    </location>
</feature>
<organism evidence="2">
    <name type="scientific">hydrothermal vent metagenome</name>
    <dbReference type="NCBI Taxonomy" id="652676"/>
    <lineage>
        <taxon>unclassified sequences</taxon>
        <taxon>metagenomes</taxon>
        <taxon>ecological metagenomes</taxon>
    </lineage>
</organism>
<proteinExistence type="predicted"/>
<accession>A0A3B0XXA6</accession>
<keyword evidence="1" id="KW-0812">Transmembrane</keyword>
<evidence type="ECO:0000313" key="2">
    <source>
        <dbReference type="EMBL" id="VAW60816.1"/>
    </source>
</evidence>
<dbReference type="Pfam" id="PF04955">
    <property type="entry name" value="HupE_UreJ"/>
    <property type="match status" value="1"/>
</dbReference>
<feature type="transmembrane region" description="Helical" evidence="1">
    <location>
        <begin position="101"/>
        <end position="120"/>
    </location>
</feature>
<reference evidence="2" key="1">
    <citation type="submission" date="2018-06" db="EMBL/GenBank/DDBJ databases">
        <authorList>
            <person name="Zhirakovskaya E."/>
        </authorList>
    </citation>
    <scope>NUCLEOTIDE SEQUENCE</scope>
</reference>
<dbReference type="AlphaFoldDB" id="A0A3B0XXA6"/>
<sequence length="136" mass="14966">MKPCYRTLFLSTTMLLPLQAVAHSSETTRGFIAGLTHPFGGIDHLVTLVLAGWFIGYLARDNMSNRNIKRVIPAIGLLILCSLWVHGAWTHSTEIAVMDGHFILGFLLTSLFITTFSALLSKLLGSHFKSTPAPNR</sequence>
<protein>
    <recommendedName>
        <fullName evidence="3">HupE-UreJ family metal transporter</fullName>
    </recommendedName>
</protein>
<evidence type="ECO:0008006" key="3">
    <source>
        <dbReference type="Google" id="ProtNLM"/>
    </source>
</evidence>
<evidence type="ECO:0000256" key="1">
    <source>
        <dbReference type="SAM" id="Phobius"/>
    </source>
</evidence>
<feature type="transmembrane region" description="Helical" evidence="1">
    <location>
        <begin position="71"/>
        <end position="89"/>
    </location>
</feature>
<gene>
    <name evidence="2" type="ORF">MNBD_GAMMA10-3008</name>
</gene>
<dbReference type="InterPro" id="IPR007038">
    <property type="entry name" value="HupE_UreJ"/>
</dbReference>
<dbReference type="EMBL" id="UOFJ01000015">
    <property type="protein sequence ID" value="VAW60816.1"/>
    <property type="molecule type" value="Genomic_DNA"/>
</dbReference>
<name>A0A3B0XXA6_9ZZZZ</name>
<keyword evidence="1" id="KW-1133">Transmembrane helix</keyword>